<dbReference type="EMBL" id="PEDM01000034">
    <property type="protein sequence ID" value="PIC03993.1"/>
    <property type="molecule type" value="Genomic_DNA"/>
</dbReference>
<evidence type="ECO:0000256" key="1">
    <source>
        <dbReference type="SAM" id="MobiDB-lite"/>
    </source>
</evidence>
<proteinExistence type="predicted"/>
<evidence type="ECO:0000313" key="3">
    <source>
        <dbReference type="Proteomes" id="UP000230559"/>
    </source>
</evidence>
<reference evidence="2 3" key="1">
    <citation type="submission" date="2017-10" db="EMBL/GenBank/DDBJ databases">
        <title>Draft genome sequence of Anoxybacillus flavithermus KU2-6-11 from caldera Uzon (Russia:Kamchtka).</title>
        <authorList>
            <person name="Korzhuk A.V."/>
            <person name="Rozanov A.S."/>
            <person name="Bryanskaya A.V."/>
            <person name="Peltek S.E."/>
        </authorList>
    </citation>
    <scope>NUCLEOTIDE SEQUENCE [LARGE SCALE GENOMIC DNA]</scope>
    <source>
        <strain evidence="2 3">KU2-6_11</strain>
    </source>
</reference>
<dbReference type="AlphaFoldDB" id="A0A2G5RMP8"/>
<accession>A0A2G5RMP8</accession>
<organism evidence="2 3">
    <name type="scientific">Anoxybacillus flavithermus</name>
    <dbReference type="NCBI Taxonomy" id="33934"/>
    <lineage>
        <taxon>Bacteria</taxon>
        <taxon>Bacillati</taxon>
        <taxon>Bacillota</taxon>
        <taxon>Bacilli</taxon>
        <taxon>Bacillales</taxon>
        <taxon>Anoxybacillaceae</taxon>
        <taxon>Anoxybacillus</taxon>
    </lineage>
</organism>
<feature type="compositionally biased region" description="Basic and acidic residues" evidence="1">
    <location>
        <begin position="36"/>
        <end position="47"/>
    </location>
</feature>
<name>A0A2G5RMP8_9BACL</name>
<comment type="caution">
    <text evidence="2">The sequence shown here is derived from an EMBL/GenBank/DDBJ whole genome shotgun (WGS) entry which is preliminary data.</text>
</comment>
<sequence length="47" mass="5191">MSKNNGRNRGQNAPSVNPQGYDATFTPDPKSALENAAKKDEQSSRRR</sequence>
<dbReference type="Proteomes" id="UP000230559">
    <property type="component" value="Unassembled WGS sequence"/>
</dbReference>
<dbReference type="RefSeq" id="WP_035050792.1">
    <property type="nucleotide sequence ID" value="NZ_PEDM01000034.1"/>
</dbReference>
<evidence type="ECO:0000313" key="2">
    <source>
        <dbReference type="EMBL" id="PIC03993.1"/>
    </source>
</evidence>
<feature type="region of interest" description="Disordered" evidence="1">
    <location>
        <begin position="1"/>
        <end position="47"/>
    </location>
</feature>
<feature type="compositionally biased region" description="Polar residues" evidence="1">
    <location>
        <begin position="1"/>
        <end position="18"/>
    </location>
</feature>
<protein>
    <submittedName>
        <fullName evidence="2">Small, acid-soluble spore protein L</fullName>
    </submittedName>
</protein>
<gene>
    <name evidence="2" type="ORF">CS060_11925</name>
</gene>